<dbReference type="AlphaFoldDB" id="A0AAV7KT09"/>
<proteinExistence type="predicted"/>
<evidence type="ECO:0000313" key="3">
    <source>
        <dbReference type="Proteomes" id="UP001066276"/>
    </source>
</evidence>
<dbReference type="EMBL" id="JANPWB010000016">
    <property type="protein sequence ID" value="KAJ1082350.1"/>
    <property type="molecule type" value="Genomic_DNA"/>
</dbReference>
<dbReference type="Proteomes" id="UP001066276">
    <property type="component" value="Chromosome 12"/>
</dbReference>
<sequence length="75" mass="7721">MTMPVLVLAGACGWDPYVTVERLGDIRGPQEAARKPQMGQDLGVPAAKPLGPQKSSGSCEEAAEGPSQLCLVGAK</sequence>
<accession>A0AAV7KT09</accession>
<keyword evidence="3" id="KW-1185">Reference proteome</keyword>
<evidence type="ECO:0000256" key="1">
    <source>
        <dbReference type="SAM" id="MobiDB-lite"/>
    </source>
</evidence>
<feature type="region of interest" description="Disordered" evidence="1">
    <location>
        <begin position="28"/>
        <end position="67"/>
    </location>
</feature>
<organism evidence="2 3">
    <name type="scientific">Pleurodeles waltl</name>
    <name type="common">Iberian ribbed newt</name>
    <dbReference type="NCBI Taxonomy" id="8319"/>
    <lineage>
        <taxon>Eukaryota</taxon>
        <taxon>Metazoa</taxon>
        <taxon>Chordata</taxon>
        <taxon>Craniata</taxon>
        <taxon>Vertebrata</taxon>
        <taxon>Euteleostomi</taxon>
        <taxon>Amphibia</taxon>
        <taxon>Batrachia</taxon>
        <taxon>Caudata</taxon>
        <taxon>Salamandroidea</taxon>
        <taxon>Salamandridae</taxon>
        <taxon>Pleurodelinae</taxon>
        <taxon>Pleurodeles</taxon>
    </lineage>
</organism>
<name>A0AAV7KT09_PLEWA</name>
<reference evidence="2" key="1">
    <citation type="journal article" date="2022" name="bioRxiv">
        <title>Sequencing and chromosome-scale assembly of the giantPleurodeles waltlgenome.</title>
        <authorList>
            <person name="Brown T."/>
            <person name="Elewa A."/>
            <person name="Iarovenko S."/>
            <person name="Subramanian E."/>
            <person name="Araus A.J."/>
            <person name="Petzold A."/>
            <person name="Susuki M."/>
            <person name="Suzuki K.-i.T."/>
            <person name="Hayashi T."/>
            <person name="Toyoda A."/>
            <person name="Oliveira C."/>
            <person name="Osipova E."/>
            <person name="Leigh N.D."/>
            <person name="Simon A."/>
            <person name="Yun M.H."/>
        </authorList>
    </citation>
    <scope>NUCLEOTIDE SEQUENCE</scope>
    <source>
        <strain evidence="2">20211129_DDA</strain>
        <tissue evidence="2">Liver</tissue>
    </source>
</reference>
<evidence type="ECO:0000313" key="2">
    <source>
        <dbReference type="EMBL" id="KAJ1082350.1"/>
    </source>
</evidence>
<protein>
    <submittedName>
        <fullName evidence="2">Uncharacterized protein</fullName>
    </submittedName>
</protein>
<gene>
    <name evidence="2" type="ORF">NDU88_002518</name>
</gene>
<comment type="caution">
    <text evidence="2">The sequence shown here is derived from an EMBL/GenBank/DDBJ whole genome shotgun (WGS) entry which is preliminary data.</text>
</comment>